<accession>A0A8H6T6H9</accession>
<keyword evidence="2" id="KW-1185">Reference proteome</keyword>
<organism evidence="1 2">
    <name type="scientific">Mycena indigotica</name>
    <dbReference type="NCBI Taxonomy" id="2126181"/>
    <lineage>
        <taxon>Eukaryota</taxon>
        <taxon>Fungi</taxon>
        <taxon>Dikarya</taxon>
        <taxon>Basidiomycota</taxon>
        <taxon>Agaricomycotina</taxon>
        <taxon>Agaricomycetes</taxon>
        <taxon>Agaricomycetidae</taxon>
        <taxon>Agaricales</taxon>
        <taxon>Marasmiineae</taxon>
        <taxon>Mycenaceae</taxon>
        <taxon>Mycena</taxon>
    </lineage>
</organism>
<protein>
    <submittedName>
        <fullName evidence="1">Uncharacterized protein</fullName>
    </submittedName>
</protein>
<dbReference type="GeneID" id="59341492"/>
<comment type="caution">
    <text evidence="1">The sequence shown here is derived from an EMBL/GenBank/DDBJ whole genome shotgun (WGS) entry which is preliminary data.</text>
</comment>
<gene>
    <name evidence="1" type="ORF">MIND_00208000</name>
</gene>
<evidence type="ECO:0000313" key="1">
    <source>
        <dbReference type="EMBL" id="KAF7311963.1"/>
    </source>
</evidence>
<name>A0A8H6T6H9_9AGAR</name>
<dbReference type="RefSeq" id="XP_037224071.1">
    <property type="nucleotide sequence ID" value="XM_037358976.1"/>
</dbReference>
<sequence length="158" mass="16542">MIAGRCLRLPSRSASLFLPVSPLSFDVMQPKTFLFAILASLSASVTAHPIFARDTVPAAPLSDHPDEGAGFHVDLGSLGFSSLFGSKNPRQVLSDHPEDGAGFHVDLGSLGFSSLFGSKPSSPAPRQVLSDHPDEGAGFHVDLGSLGFSSLFGPPKKE</sequence>
<proteinExistence type="predicted"/>
<reference evidence="1" key="1">
    <citation type="submission" date="2020-05" db="EMBL/GenBank/DDBJ databases">
        <title>Mycena genomes resolve the evolution of fungal bioluminescence.</title>
        <authorList>
            <person name="Tsai I.J."/>
        </authorList>
    </citation>
    <scope>NUCLEOTIDE SEQUENCE</scope>
    <source>
        <strain evidence="1">171206Taipei</strain>
    </source>
</reference>
<dbReference type="Proteomes" id="UP000636479">
    <property type="component" value="Unassembled WGS sequence"/>
</dbReference>
<dbReference type="EMBL" id="JACAZF010000002">
    <property type="protein sequence ID" value="KAF7311963.1"/>
    <property type="molecule type" value="Genomic_DNA"/>
</dbReference>
<dbReference type="AlphaFoldDB" id="A0A8H6T6H9"/>
<evidence type="ECO:0000313" key="2">
    <source>
        <dbReference type="Proteomes" id="UP000636479"/>
    </source>
</evidence>